<keyword evidence="4" id="KW-0479">Metal-binding</keyword>
<evidence type="ECO:0000256" key="3">
    <source>
        <dbReference type="ARBA" id="ARBA00022722"/>
    </source>
</evidence>
<dbReference type="SUPFAM" id="SSF88723">
    <property type="entry name" value="PIN domain-like"/>
    <property type="match status" value="1"/>
</dbReference>
<dbReference type="InterPro" id="IPR002716">
    <property type="entry name" value="PIN_dom"/>
</dbReference>
<dbReference type="InterPro" id="IPR050556">
    <property type="entry name" value="Type_II_TA_system_RNase"/>
</dbReference>
<organism evidence="9">
    <name type="scientific">uncultured Thermomicrobiales bacterium</name>
    <dbReference type="NCBI Taxonomy" id="1645740"/>
    <lineage>
        <taxon>Bacteria</taxon>
        <taxon>Pseudomonadati</taxon>
        <taxon>Thermomicrobiota</taxon>
        <taxon>Thermomicrobia</taxon>
        <taxon>Thermomicrobiales</taxon>
        <taxon>environmental samples</taxon>
    </lineage>
</organism>
<dbReference type="Gene3D" id="3.40.50.1010">
    <property type="entry name" value="5'-nuclease"/>
    <property type="match status" value="1"/>
</dbReference>
<reference evidence="9" key="1">
    <citation type="submission" date="2020-02" db="EMBL/GenBank/DDBJ databases">
        <authorList>
            <person name="Meier V. D."/>
        </authorList>
    </citation>
    <scope>NUCLEOTIDE SEQUENCE</scope>
    <source>
        <strain evidence="9">AVDCRST_MAG73</strain>
    </source>
</reference>
<dbReference type="CDD" id="cd09881">
    <property type="entry name" value="PIN_VapC4-5_FitB-like"/>
    <property type="match status" value="1"/>
</dbReference>
<dbReference type="AlphaFoldDB" id="A0A6J4TE67"/>
<dbReference type="GO" id="GO:0046872">
    <property type="term" value="F:metal ion binding"/>
    <property type="evidence" value="ECO:0007669"/>
    <property type="project" value="UniProtKB-KW"/>
</dbReference>
<evidence type="ECO:0000256" key="5">
    <source>
        <dbReference type="ARBA" id="ARBA00022801"/>
    </source>
</evidence>
<proteinExistence type="inferred from homology"/>
<dbReference type="InterPro" id="IPR029060">
    <property type="entry name" value="PIN-like_dom_sf"/>
</dbReference>
<accession>A0A6J4TE67</accession>
<dbReference type="Pfam" id="PF01850">
    <property type="entry name" value="PIN"/>
    <property type="match status" value="1"/>
</dbReference>
<evidence type="ECO:0000313" key="9">
    <source>
        <dbReference type="EMBL" id="CAA9520327.1"/>
    </source>
</evidence>
<keyword evidence="6" id="KW-0460">Magnesium</keyword>
<protein>
    <recommendedName>
        <fullName evidence="8">PIN domain-containing protein</fullName>
    </recommendedName>
</protein>
<dbReference type="GO" id="GO:0016787">
    <property type="term" value="F:hydrolase activity"/>
    <property type="evidence" value="ECO:0007669"/>
    <property type="project" value="UniProtKB-KW"/>
</dbReference>
<evidence type="ECO:0000256" key="7">
    <source>
        <dbReference type="ARBA" id="ARBA00038093"/>
    </source>
</evidence>
<comment type="similarity">
    <text evidence="7">Belongs to the PINc/VapC protein family.</text>
</comment>
<name>A0A6J4TE67_9BACT</name>
<evidence type="ECO:0000256" key="6">
    <source>
        <dbReference type="ARBA" id="ARBA00022842"/>
    </source>
</evidence>
<comment type="cofactor">
    <cofactor evidence="1">
        <name>Mg(2+)</name>
        <dbReference type="ChEBI" id="CHEBI:18420"/>
    </cofactor>
</comment>
<evidence type="ECO:0000256" key="1">
    <source>
        <dbReference type="ARBA" id="ARBA00001946"/>
    </source>
</evidence>
<evidence type="ECO:0000256" key="2">
    <source>
        <dbReference type="ARBA" id="ARBA00022649"/>
    </source>
</evidence>
<keyword evidence="2" id="KW-1277">Toxin-antitoxin system</keyword>
<evidence type="ECO:0000259" key="8">
    <source>
        <dbReference type="Pfam" id="PF01850"/>
    </source>
</evidence>
<keyword evidence="3" id="KW-0540">Nuclease</keyword>
<dbReference type="PANTHER" id="PTHR33653">
    <property type="entry name" value="RIBONUCLEASE VAPC2"/>
    <property type="match status" value="1"/>
</dbReference>
<feature type="domain" description="PIN" evidence="8">
    <location>
        <begin position="5"/>
        <end position="123"/>
    </location>
</feature>
<keyword evidence="5" id="KW-0378">Hydrolase</keyword>
<evidence type="ECO:0000256" key="4">
    <source>
        <dbReference type="ARBA" id="ARBA00022723"/>
    </source>
</evidence>
<sequence length="134" mass="14448">MVSGYLLDTDRIIDAPKGYTEAIDFVNQLAPSGLAISVISYGEIYQGAYHGSDPATDLAGLAAFLPGKTLLPLTADVMRTFGIVRGGLTPHLQRVIGDMDLLIAATAMHHGLMVVTRNLRHFRLVPNLAIYEPT</sequence>
<dbReference type="GO" id="GO:0004518">
    <property type="term" value="F:nuclease activity"/>
    <property type="evidence" value="ECO:0007669"/>
    <property type="project" value="UniProtKB-KW"/>
</dbReference>
<dbReference type="EMBL" id="CADCWE010000010">
    <property type="protein sequence ID" value="CAA9520327.1"/>
    <property type="molecule type" value="Genomic_DNA"/>
</dbReference>
<gene>
    <name evidence="9" type="ORF">AVDCRST_MAG73-132</name>
</gene>
<dbReference type="PANTHER" id="PTHR33653:SF1">
    <property type="entry name" value="RIBONUCLEASE VAPC2"/>
    <property type="match status" value="1"/>
</dbReference>